<dbReference type="PATRIC" id="fig|1302272.5.peg.2013"/>
<dbReference type="OrthoDB" id="2298315at2"/>
<dbReference type="Proteomes" id="UP000050911">
    <property type="component" value="Unassembled WGS sequence"/>
</dbReference>
<dbReference type="Pfam" id="PF11184">
    <property type="entry name" value="DUF2969"/>
    <property type="match status" value="1"/>
</dbReference>
<evidence type="ECO:0000313" key="2">
    <source>
        <dbReference type="Proteomes" id="UP000050911"/>
    </source>
</evidence>
<dbReference type="RefSeq" id="WP_056942539.1">
    <property type="nucleotide sequence ID" value="NZ_AZCX01000004.1"/>
</dbReference>
<accession>A0A0R1HXU0</accession>
<keyword evidence="2" id="KW-1185">Reference proteome</keyword>
<reference evidence="1 2" key="1">
    <citation type="journal article" date="2015" name="Genome Announc.">
        <title>Expanding the biotechnology potential of lactobacilli through comparative genomics of 213 strains and associated genera.</title>
        <authorList>
            <person name="Sun Z."/>
            <person name="Harris H.M."/>
            <person name="McCann A."/>
            <person name="Guo C."/>
            <person name="Argimon S."/>
            <person name="Zhang W."/>
            <person name="Yang X."/>
            <person name="Jeffery I.B."/>
            <person name="Cooney J.C."/>
            <person name="Kagawa T.F."/>
            <person name="Liu W."/>
            <person name="Song Y."/>
            <person name="Salvetti E."/>
            <person name="Wrobel A."/>
            <person name="Rasinkangas P."/>
            <person name="Parkhill J."/>
            <person name="Rea M.C."/>
            <person name="O'Sullivan O."/>
            <person name="Ritari J."/>
            <person name="Douillard F.P."/>
            <person name="Paul Ross R."/>
            <person name="Yang R."/>
            <person name="Briner A.E."/>
            <person name="Felis G.E."/>
            <person name="de Vos W.M."/>
            <person name="Barrangou R."/>
            <person name="Klaenhammer T.R."/>
            <person name="Caufield P.W."/>
            <person name="Cui Y."/>
            <person name="Zhang H."/>
            <person name="O'Toole P.W."/>
        </authorList>
    </citation>
    <scope>NUCLEOTIDE SEQUENCE [LARGE SCALE GENOMIC DNA]</scope>
    <source>
        <strain evidence="1 2">JCM 15530</strain>
    </source>
</reference>
<protein>
    <recommendedName>
        <fullName evidence="3">DUF2969 domain-containing protein</fullName>
    </recommendedName>
</protein>
<dbReference type="EMBL" id="AZCX01000004">
    <property type="protein sequence ID" value="KRK48234.1"/>
    <property type="molecule type" value="Genomic_DNA"/>
</dbReference>
<sequence>MSKKNRPVEVAIDEDNRDGKDVLVIKVKEKEVGVVTPTDDGGFAAKLFDDRPIRVKTQNEAVELLLSNYNLHH</sequence>
<name>A0A0R1HXU0_9LACO</name>
<comment type="caution">
    <text evidence="1">The sequence shown here is derived from an EMBL/GenBank/DDBJ whole genome shotgun (WGS) entry which is preliminary data.</text>
</comment>
<dbReference type="AlphaFoldDB" id="A0A0R1HXU0"/>
<dbReference type="STRING" id="1302272.FC96_GL001973"/>
<evidence type="ECO:0000313" key="1">
    <source>
        <dbReference type="EMBL" id="KRK48234.1"/>
    </source>
</evidence>
<evidence type="ECO:0008006" key="3">
    <source>
        <dbReference type="Google" id="ProtNLM"/>
    </source>
</evidence>
<dbReference type="InterPro" id="IPR021351">
    <property type="entry name" value="DUF2969"/>
</dbReference>
<organism evidence="1 2">
    <name type="scientific">Secundilactobacillus kimchicus JCM 15530</name>
    <dbReference type="NCBI Taxonomy" id="1302272"/>
    <lineage>
        <taxon>Bacteria</taxon>
        <taxon>Bacillati</taxon>
        <taxon>Bacillota</taxon>
        <taxon>Bacilli</taxon>
        <taxon>Lactobacillales</taxon>
        <taxon>Lactobacillaceae</taxon>
        <taxon>Secundilactobacillus</taxon>
    </lineage>
</organism>
<gene>
    <name evidence="1" type="ORF">FC96_GL001973</name>
</gene>
<proteinExistence type="predicted"/>